<protein>
    <recommendedName>
        <fullName evidence="4">Fibronectin type-III domain-containing protein</fullName>
    </recommendedName>
</protein>
<keyword evidence="1" id="KW-0472">Membrane</keyword>
<evidence type="ECO:0000256" key="1">
    <source>
        <dbReference type="SAM" id="Phobius"/>
    </source>
</evidence>
<keyword evidence="1" id="KW-0812">Transmembrane</keyword>
<comment type="caution">
    <text evidence="2">The sequence shown here is derived from an EMBL/GenBank/DDBJ whole genome shotgun (WGS) entry which is preliminary data.</text>
</comment>
<reference evidence="2" key="1">
    <citation type="submission" date="2023-03" db="EMBL/GenBank/DDBJ databases">
        <authorList>
            <person name="Steffen K."/>
            <person name="Cardenas P."/>
        </authorList>
    </citation>
    <scope>NUCLEOTIDE SEQUENCE</scope>
</reference>
<feature type="non-terminal residue" evidence="2">
    <location>
        <position position="1"/>
    </location>
</feature>
<evidence type="ECO:0008006" key="4">
    <source>
        <dbReference type="Google" id="ProtNLM"/>
    </source>
</evidence>
<evidence type="ECO:0000313" key="3">
    <source>
        <dbReference type="Proteomes" id="UP001174909"/>
    </source>
</evidence>
<sequence>GFGYSPRRSPASERGVPQAILSADLVHSTLIRKSTDMATNWIPVLGAVLLVALAVEAIGENSIACNMRFSDVSLSVKDGENICPFHPITLRCVVNTTVSQEPSPFLSWKCTAASADNFLICSDIVTFNCAFGKVDNIIGSCDCGGSIIVSEATFTPSSTDARTIICSDGAHEEEIPVVPRDLHTPVLNYTVISGDKRARNVTIQWATPDSAIADMEYVLSMTNISYSQSWTIRATHLNLTLHQGIHYDFTVTSQRCGGNLTSKSSSPLRVFFEVADTPGLQPGSSPTTATSKKSAPVAVVLGGVFGVIASLCVVVSAIIAVICFWKEKKTSGSCAG</sequence>
<dbReference type="EMBL" id="CASHTH010002966">
    <property type="protein sequence ID" value="CAI8037902.1"/>
    <property type="molecule type" value="Genomic_DNA"/>
</dbReference>
<organism evidence="2 3">
    <name type="scientific">Geodia barretti</name>
    <name type="common">Barrett's horny sponge</name>
    <dbReference type="NCBI Taxonomy" id="519541"/>
    <lineage>
        <taxon>Eukaryota</taxon>
        <taxon>Metazoa</taxon>
        <taxon>Porifera</taxon>
        <taxon>Demospongiae</taxon>
        <taxon>Heteroscleromorpha</taxon>
        <taxon>Tetractinellida</taxon>
        <taxon>Astrophorina</taxon>
        <taxon>Geodiidae</taxon>
        <taxon>Geodia</taxon>
    </lineage>
</organism>
<feature type="transmembrane region" description="Helical" evidence="1">
    <location>
        <begin position="297"/>
        <end position="325"/>
    </location>
</feature>
<name>A0AA35X4W5_GEOBA</name>
<keyword evidence="1" id="KW-1133">Transmembrane helix</keyword>
<dbReference type="AlphaFoldDB" id="A0AA35X4W5"/>
<evidence type="ECO:0000313" key="2">
    <source>
        <dbReference type="EMBL" id="CAI8037902.1"/>
    </source>
</evidence>
<feature type="transmembrane region" description="Helical" evidence="1">
    <location>
        <begin position="41"/>
        <end position="59"/>
    </location>
</feature>
<proteinExistence type="predicted"/>
<accession>A0AA35X4W5</accession>
<keyword evidence="3" id="KW-1185">Reference proteome</keyword>
<gene>
    <name evidence="2" type="ORF">GBAR_LOCUS21171</name>
</gene>
<dbReference type="Proteomes" id="UP001174909">
    <property type="component" value="Unassembled WGS sequence"/>
</dbReference>